<keyword evidence="5" id="KW-0406">Ion transport</keyword>
<evidence type="ECO:0000256" key="4">
    <source>
        <dbReference type="ARBA" id="ARBA00022989"/>
    </source>
</evidence>
<evidence type="ECO:0000256" key="2">
    <source>
        <dbReference type="ARBA" id="ARBA00022448"/>
    </source>
</evidence>
<organism evidence="10 11">
    <name type="scientific">Rhizomicrobium palustre</name>
    <dbReference type="NCBI Taxonomy" id="189966"/>
    <lineage>
        <taxon>Bacteria</taxon>
        <taxon>Pseudomonadati</taxon>
        <taxon>Pseudomonadota</taxon>
        <taxon>Alphaproteobacteria</taxon>
        <taxon>Micropepsales</taxon>
        <taxon>Micropepsaceae</taxon>
        <taxon>Rhizomicrobium</taxon>
    </lineage>
</organism>
<comment type="caution">
    <text evidence="10">The sequence shown here is derived from an EMBL/GenBank/DDBJ whole genome shotgun (WGS) entry which is preliminary data.</text>
</comment>
<feature type="transmembrane region" description="Helical" evidence="8">
    <location>
        <begin position="27"/>
        <end position="52"/>
    </location>
</feature>
<feature type="transmembrane region" description="Helical" evidence="8">
    <location>
        <begin position="58"/>
        <end position="75"/>
    </location>
</feature>
<feature type="compositionally biased region" description="Basic and acidic residues" evidence="7">
    <location>
        <begin position="156"/>
        <end position="188"/>
    </location>
</feature>
<evidence type="ECO:0000256" key="7">
    <source>
        <dbReference type="SAM" id="MobiDB-lite"/>
    </source>
</evidence>
<feature type="transmembrane region" description="Helical" evidence="8">
    <location>
        <begin position="200"/>
        <end position="222"/>
    </location>
</feature>
<dbReference type="InterPro" id="IPR002524">
    <property type="entry name" value="Cation_efflux"/>
</dbReference>
<evidence type="ECO:0000256" key="6">
    <source>
        <dbReference type="ARBA" id="ARBA00023136"/>
    </source>
</evidence>
<dbReference type="NCBIfam" id="TIGR01297">
    <property type="entry name" value="CDF"/>
    <property type="match status" value="1"/>
</dbReference>
<comment type="subcellular location">
    <subcellularLocation>
        <location evidence="1">Membrane</location>
        <topology evidence="1">Multi-pass membrane protein</topology>
    </subcellularLocation>
</comment>
<evidence type="ECO:0000313" key="11">
    <source>
        <dbReference type="Proteomes" id="UP000570514"/>
    </source>
</evidence>
<dbReference type="RefSeq" id="WP_167082506.1">
    <property type="nucleotide sequence ID" value="NZ_BAAADC010000001.1"/>
</dbReference>
<accession>A0A846MYK1</accession>
<dbReference type="PANTHER" id="PTHR45755:SF4">
    <property type="entry name" value="ZINC TRANSPORTER 7"/>
    <property type="match status" value="1"/>
</dbReference>
<dbReference type="InterPro" id="IPR058533">
    <property type="entry name" value="Cation_efflux_TM"/>
</dbReference>
<protein>
    <submittedName>
        <fullName evidence="10">Cation diffusion facilitator family transporter</fullName>
    </submittedName>
</protein>
<keyword evidence="2" id="KW-0813">Transport</keyword>
<dbReference type="EMBL" id="JAASRM010000001">
    <property type="protein sequence ID" value="NIK88319.1"/>
    <property type="molecule type" value="Genomic_DNA"/>
</dbReference>
<proteinExistence type="predicted"/>
<sequence>MHDHARFTHEHVFLGTGHERAEKRARLVTILTAAFMGVEIATGLLFGSMALLADGVHMATHVGALGLAAAAYWLARRHAKDRRFSFGSGKFGDLAAFASAIVLGILSIGVAIESVHRLFTPVTVEYREALFIAVIGLLVNIASAALLHDGHHHHGHDHDHDHDHEHDHEHEHEHAHDHDHDDHHHDHAQDNNLRAAYVHVLADAATSVAAIAALAAGMWFGWAWADPLVGVLGAVVIASWAVGLLRDAGLVLLDAEDDPDMADNIRHLVEQEIPGKVFDLHLWRLGPGHHGLIVSVAGGQGNCESLKGELQQRFPSLSHITVELSPCDDCAKVA</sequence>
<gene>
    <name evidence="10" type="ORF">FHS83_001637</name>
</gene>
<keyword evidence="3 8" id="KW-0812">Transmembrane</keyword>
<dbReference type="GO" id="GO:0016020">
    <property type="term" value="C:membrane"/>
    <property type="evidence" value="ECO:0007669"/>
    <property type="project" value="UniProtKB-SubCell"/>
</dbReference>
<evidence type="ECO:0000256" key="1">
    <source>
        <dbReference type="ARBA" id="ARBA00004141"/>
    </source>
</evidence>
<feature type="transmembrane region" description="Helical" evidence="8">
    <location>
        <begin position="228"/>
        <end position="245"/>
    </location>
</feature>
<evidence type="ECO:0000256" key="8">
    <source>
        <dbReference type="SAM" id="Phobius"/>
    </source>
</evidence>
<dbReference type="PANTHER" id="PTHR45755">
    <property type="match status" value="1"/>
</dbReference>
<dbReference type="SUPFAM" id="SSF161111">
    <property type="entry name" value="Cation efflux protein transmembrane domain-like"/>
    <property type="match status" value="1"/>
</dbReference>
<evidence type="ECO:0000259" key="9">
    <source>
        <dbReference type="Pfam" id="PF01545"/>
    </source>
</evidence>
<dbReference type="GO" id="GO:0005385">
    <property type="term" value="F:zinc ion transmembrane transporter activity"/>
    <property type="evidence" value="ECO:0007669"/>
    <property type="project" value="InterPro"/>
</dbReference>
<evidence type="ECO:0000256" key="3">
    <source>
        <dbReference type="ARBA" id="ARBA00022692"/>
    </source>
</evidence>
<keyword evidence="6 8" id="KW-0472">Membrane</keyword>
<name>A0A846MYK1_9PROT</name>
<dbReference type="AlphaFoldDB" id="A0A846MYK1"/>
<dbReference type="GO" id="GO:0006882">
    <property type="term" value="P:intracellular zinc ion homeostasis"/>
    <property type="evidence" value="ECO:0007669"/>
    <property type="project" value="InterPro"/>
</dbReference>
<dbReference type="InterPro" id="IPR027469">
    <property type="entry name" value="Cation_efflux_TMD_sf"/>
</dbReference>
<feature type="transmembrane region" description="Helical" evidence="8">
    <location>
        <begin position="96"/>
        <end position="117"/>
    </location>
</feature>
<dbReference type="Pfam" id="PF01545">
    <property type="entry name" value="Cation_efflux"/>
    <property type="match status" value="1"/>
</dbReference>
<dbReference type="Gene3D" id="1.20.1510.10">
    <property type="entry name" value="Cation efflux protein transmembrane domain"/>
    <property type="match status" value="1"/>
</dbReference>
<dbReference type="NCBIfam" id="NF033827">
    <property type="entry name" value="CDF_efflux_DmeF"/>
    <property type="match status" value="1"/>
</dbReference>
<evidence type="ECO:0000313" key="10">
    <source>
        <dbReference type="EMBL" id="NIK88319.1"/>
    </source>
</evidence>
<dbReference type="Proteomes" id="UP000570514">
    <property type="component" value="Unassembled WGS sequence"/>
</dbReference>
<evidence type="ECO:0000256" key="5">
    <source>
        <dbReference type="ARBA" id="ARBA00023065"/>
    </source>
</evidence>
<feature type="domain" description="Cation efflux protein transmembrane" evidence="9">
    <location>
        <begin position="27"/>
        <end position="253"/>
    </location>
</feature>
<feature type="region of interest" description="Disordered" evidence="7">
    <location>
        <begin position="152"/>
        <end position="188"/>
    </location>
</feature>
<reference evidence="10 11" key="1">
    <citation type="submission" date="2020-03" db="EMBL/GenBank/DDBJ databases">
        <title>Genomic Encyclopedia of Type Strains, Phase IV (KMG-IV): sequencing the most valuable type-strain genomes for metagenomic binning, comparative biology and taxonomic classification.</title>
        <authorList>
            <person name="Goeker M."/>
        </authorList>
    </citation>
    <scope>NUCLEOTIDE SEQUENCE [LARGE SCALE GENOMIC DNA]</scope>
    <source>
        <strain evidence="10 11">DSM 19867</strain>
    </source>
</reference>
<feature type="transmembrane region" description="Helical" evidence="8">
    <location>
        <begin position="129"/>
        <end position="147"/>
    </location>
</feature>
<dbReference type="InterPro" id="IPR045316">
    <property type="entry name" value="Msc2-like"/>
</dbReference>
<keyword evidence="4 8" id="KW-1133">Transmembrane helix</keyword>
<keyword evidence="11" id="KW-1185">Reference proteome</keyword>